<dbReference type="WBParaSite" id="SMUV_0000936001-mRNA-1">
    <property type="protein sequence ID" value="SMUV_0000936001-mRNA-1"/>
    <property type="gene ID" value="SMUV_0000936001"/>
</dbReference>
<dbReference type="GO" id="GO:0000213">
    <property type="term" value="F:tRNA-intron lyase activity"/>
    <property type="evidence" value="ECO:0007669"/>
    <property type="project" value="UniProtKB-EC"/>
</dbReference>
<proteinExistence type="inferred from homology"/>
<dbReference type="Proteomes" id="UP000046393">
    <property type="component" value="Unplaced"/>
</dbReference>
<evidence type="ECO:0000313" key="6">
    <source>
        <dbReference type="WBParaSite" id="SMUV_0000936001-mRNA-1"/>
    </source>
</evidence>
<dbReference type="InterPro" id="IPR036167">
    <property type="entry name" value="tRNA_intron_Endo_cat-like_sf"/>
</dbReference>
<dbReference type="InterPro" id="IPR006677">
    <property type="entry name" value="tRNA_intron_Endonuc_cat-like"/>
</dbReference>
<keyword evidence="5" id="KW-1185">Reference proteome</keyword>
<evidence type="ECO:0000313" key="5">
    <source>
        <dbReference type="Proteomes" id="UP000046393"/>
    </source>
</evidence>
<dbReference type="PANTHER" id="PTHR21227">
    <property type="entry name" value="TRNA-SPLICING ENDONUCLEASE SUBUNIT SEN2"/>
    <property type="match status" value="1"/>
</dbReference>
<reference evidence="6" key="1">
    <citation type="submission" date="2017-02" db="UniProtKB">
        <authorList>
            <consortium name="WormBaseParasite"/>
        </authorList>
    </citation>
    <scope>IDENTIFICATION</scope>
</reference>
<dbReference type="GO" id="GO:0000379">
    <property type="term" value="P:tRNA-type intron splice site recognition and cleavage"/>
    <property type="evidence" value="ECO:0007669"/>
    <property type="project" value="TreeGrafter"/>
</dbReference>
<evidence type="ECO:0000256" key="2">
    <source>
        <dbReference type="ARBA" id="ARBA00012573"/>
    </source>
</evidence>
<dbReference type="InterPro" id="IPR011856">
    <property type="entry name" value="tRNA_endonuc-like_dom_sf"/>
</dbReference>
<dbReference type="GO" id="GO:0003676">
    <property type="term" value="F:nucleic acid binding"/>
    <property type="evidence" value="ECO:0007669"/>
    <property type="project" value="InterPro"/>
</dbReference>
<dbReference type="PANTHER" id="PTHR21227:SF0">
    <property type="entry name" value="TRNA-SPLICING ENDONUCLEASE SUBUNIT SEN2"/>
    <property type="match status" value="1"/>
</dbReference>
<accession>A0A0N5AWQ2</accession>
<evidence type="ECO:0000259" key="4">
    <source>
        <dbReference type="Pfam" id="PF01974"/>
    </source>
</evidence>
<dbReference type="AlphaFoldDB" id="A0A0N5AWQ2"/>
<name>A0A0N5AWQ2_9BILA</name>
<sequence>MDSLRFDKKRFRSQVVSDSCGIEAGEIIEGVIFGDVVVIRDPVKAAKVRAFGFYGNFLNERSPEVAVECFHSSSNADIDGTISSAIEWNKRQSCDSSLYLSMEECMYLAFDLRILQVIENNIRSSKLWMYFVNLYGQFFIQRYAVYRYLRHDGWVVRSGLLYGVDFLIYYQSPCNYHSSAGVRILSDVNSNLDNKFIALNRQLNNVKKSLIYMIVEIPRNVNLNKVECLEKIVVTHMTYHYRRL</sequence>
<dbReference type="STRING" id="451379.A0A0N5AWQ2"/>
<dbReference type="EC" id="4.6.1.16" evidence="2"/>
<dbReference type="InterPro" id="IPR006676">
    <property type="entry name" value="tRNA_splic"/>
</dbReference>
<dbReference type="CDD" id="cd22363">
    <property type="entry name" value="tRNA-intron_lyase_C"/>
    <property type="match status" value="1"/>
</dbReference>
<dbReference type="GO" id="GO:0005737">
    <property type="term" value="C:cytoplasm"/>
    <property type="evidence" value="ECO:0007669"/>
    <property type="project" value="TreeGrafter"/>
</dbReference>
<feature type="domain" description="tRNA intron endonuclease catalytic" evidence="4">
    <location>
        <begin position="139"/>
        <end position="216"/>
    </location>
</feature>
<dbReference type="GO" id="GO:0000214">
    <property type="term" value="C:tRNA-intron endonuclease complex"/>
    <property type="evidence" value="ECO:0007669"/>
    <property type="project" value="TreeGrafter"/>
</dbReference>
<dbReference type="SUPFAM" id="SSF53032">
    <property type="entry name" value="tRNA-intron endonuclease catalytic domain-like"/>
    <property type="match status" value="1"/>
</dbReference>
<dbReference type="Pfam" id="PF01974">
    <property type="entry name" value="tRNA_int_endo"/>
    <property type="match status" value="1"/>
</dbReference>
<organism evidence="5 6">
    <name type="scientific">Syphacia muris</name>
    <dbReference type="NCBI Taxonomy" id="451379"/>
    <lineage>
        <taxon>Eukaryota</taxon>
        <taxon>Metazoa</taxon>
        <taxon>Ecdysozoa</taxon>
        <taxon>Nematoda</taxon>
        <taxon>Chromadorea</taxon>
        <taxon>Rhabditida</taxon>
        <taxon>Spirurina</taxon>
        <taxon>Oxyuridomorpha</taxon>
        <taxon>Oxyuroidea</taxon>
        <taxon>Oxyuridae</taxon>
        <taxon>Syphacia</taxon>
    </lineage>
</organism>
<comment type="similarity">
    <text evidence="1">Belongs to the tRNA-intron endonuclease family.</text>
</comment>
<evidence type="ECO:0000256" key="1">
    <source>
        <dbReference type="ARBA" id="ARBA00008078"/>
    </source>
</evidence>
<comment type="catalytic activity">
    <reaction evidence="3">
        <text>pretRNA = a 3'-half-tRNA molecule with a 5'-OH end + a 5'-half-tRNA molecule with a 2',3'-cyclic phosphate end + an intron with a 2',3'-cyclic phosphate and a 5'-hydroxyl terminus.</text>
        <dbReference type="EC" id="4.6.1.16"/>
    </reaction>
</comment>
<protein>
    <recommendedName>
        <fullName evidence="2">tRNA-intron lyase</fullName>
        <ecNumber evidence="2">4.6.1.16</ecNumber>
    </recommendedName>
</protein>
<evidence type="ECO:0000256" key="3">
    <source>
        <dbReference type="ARBA" id="ARBA00034031"/>
    </source>
</evidence>
<dbReference type="Gene3D" id="3.40.1350.10">
    <property type="match status" value="1"/>
</dbReference>